<feature type="transmembrane region" description="Helical" evidence="1">
    <location>
        <begin position="98"/>
        <end position="115"/>
    </location>
</feature>
<evidence type="ECO:0000313" key="2">
    <source>
        <dbReference type="EMBL" id="KOG58386.1"/>
    </source>
</evidence>
<comment type="caution">
    <text evidence="2">The sequence shown here is derived from an EMBL/GenBank/DDBJ whole genome shotgun (WGS) entry which is preliminary data.</text>
</comment>
<accession>A0ABR5IT73</accession>
<keyword evidence="3" id="KW-1185">Reference proteome</keyword>
<protein>
    <recommendedName>
        <fullName evidence="4">ABC transporter permease</fullName>
    </recommendedName>
</protein>
<feature type="transmembrane region" description="Helical" evidence="1">
    <location>
        <begin position="45"/>
        <end position="67"/>
    </location>
</feature>
<feature type="transmembrane region" description="Helical" evidence="1">
    <location>
        <begin position="12"/>
        <end position="33"/>
    </location>
</feature>
<reference evidence="2 3" key="1">
    <citation type="submission" date="2015-07" db="EMBL/GenBank/DDBJ databases">
        <authorList>
            <person name="Ju K.-S."/>
            <person name="Doroghazi J.R."/>
            <person name="Metcalf W.W."/>
        </authorList>
    </citation>
    <scope>NUCLEOTIDE SEQUENCE [LARGE SCALE GENOMIC DNA]</scope>
    <source>
        <strain evidence="2 3">NRRL B-3589</strain>
    </source>
</reference>
<keyword evidence="1" id="KW-0472">Membrane</keyword>
<proteinExistence type="predicted"/>
<feature type="transmembrane region" description="Helical" evidence="1">
    <location>
        <begin position="121"/>
        <end position="150"/>
    </location>
</feature>
<feature type="transmembrane region" description="Helical" evidence="1">
    <location>
        <begin position="73"/>
        <end position="91"/>
    </location>
</feature>
<dbReference type="Proteomes" id="UP000037020">
    <property type="component" value="Unassembled WGS sequence"/>
</dbReference>
<evidence type="ECO:0000256" key="1">
    <source>
        <dbReference type="SAM" id="Phobius"/>
    </source>
</evidence>
<keyword evidence="1" id="KW-1133">Transmembrane helix</keyword>
<sequence length="258" mass="27875">MSFAELPTTYTLRSWTVGWVIRLGSQALFFVLLGRLTGATGRLEYMLVGNSVAVVAMETMFVSATAVTERFQGTFPLLVVSPANMGLVYLGRGLHWPASGLASSFAVLSALSLVFSSPWHWWQVVLALPLLVLVAVSTYCYACLIAALSLRNVKFRTLYPETGALLLTAFCGVNVSTSFWPEPLHWLAQLPLHWLAQLLPLTHGLEAVRHLLNGGAASSVLLQAGLEIGCAALWAGLTLLLFERIVAAGRRDGSLGFS</sequence>
<feature type="transmembrane region" description="Helical" evidence="1">
    <location>
        <begin position="162"/>
        <end position="180"/>
    </location>
</feature>
<feature type="transmembrane region" description="Helical" evidence="1">
    <location>
        <begin position="220"/>
        <end position="242"/>
    </location>
</feature>
<evidence type="ECO:0000313" key="3">
    <source>
        <dbReference type="Proteomes" id="UP000037020"/>
    </source>
</evidence>
<gene>
    <name evidence="2" type="ORF">ADK38_42835</name>
</gene>
<organism evidence="2 3">
    <name type="scientific">Streptomyces varsoviensis</name>
    <dbReference type="NCBI Taxonomy" id="67373"/>
    <lineage>
        <taxon>Bacteria</taxon>
        <taxon>Bacillati</taxon>
        <taxon>Actinomycetota</taxon>
        <taxon>Actinomycetes</taxon>
        <taxon>Kitasatosporales</taxon>
        <taxon>Streptomycetaceae</taxon>
        <taxon>Streptomyces</taxon>
    </lineage>
</organism>
<name>A0ABR5IT73_9ACTN</name>
<dbReference type="EMBL" id="LGUT01004175">
    <property type="protein sequence ID" value="KOG58386.1"/>
    <property type="molecule type" value="Genomic_DNA"/>
</dbReference>
<evidence type="ECO:0008006" key="4">
    <source>
        <dbReference type="Google" id="ProtNLM"/>
    </source>
</evidence>
<keyword evidence="1" id="KW-0812">Transmembrane</keyword>